<keyword evidence="4" id="KW-0732">Signal</keyword>
<evidence type="ECO:0000256" key="2">
    <source>
        <dbReference type="ARBA" id="ARBA00006338"/>
    </source>
</evidence>
<reference evidence="6" key="1">
    <citation type="submission" date="2020-11" db="EMBL/GenBank/DDBJ databases">
        <authorList>
            <person name="Tran Van P."/>
        </authorList>
    </citation>
    <scope>NUCLEOTIDE SEQUENCE</scope>
</reference>
<sequence length="671" mass="75546">MCPPWVLEGCGGTRKGAGVGMGCEITTCSFVTAPLTSHSQPVPDRRKELFLFVTVETASLQYCTVDGSTKQLRIRSVYQRLALLLVSLSQAALEQVQRNLAPRLCDRLHCNRSGVTLLLVSLSHAALEQVQSNLAPRLCDRLRCNRSGATLFLYAPEIFWSSRTVERKWIRCVLVIALRSDEKELKVKAEALVQNTSRHNFDATDTFMFWNICRLKGKVYFLIGLFLTTLLWKLLNNILSPPSVTELTELSKCPTCFGVTMCPAFMLGEIKLVGFSKYTKLLNVLGSKNVMFGTYGRNKIVLKKLGHIWELEKLDDKICKKLKLNADCQVKNAAWNLIDFHSLIAQSVAISDNTSRQTNSYSPGYRNFHLCPSTSKLDVLLKNIFHRHKAIGSKILHANIWTLVLLNAEPLILQRFYLKVVNGEAIPLLSFTRNCKQSPETRKNDFKDMLITDTQSCVQILPAEEDWPVPKYYGACGRVAVEEFAGNMLTAHHHSPWLSRADMARQLLIAAKQFTVRHPYFRFYLTDVSPDNIAVDSSGRLRFVDLENVIVVDKNISNDGKPSSWDTLHSSENFDCPGCFAFSTHELCTHQISDHNFYAVCQHLLAPDISSDLLPGGLLHDIPLHIVKSHPHLPDLLKECSQPDKLADRFIAAQQLLTVLIEVITNYSTVT</sequence>
<evidence type="ECO:0000256" key="4">
    <source>
        <dbReference type="ARBA" id="ARBA00022729"/>
    </source>
</evidence>
<accession>A0A7R9EYQ0</accession>
<keyword evidence="3" id="KW-0964">Secreted</keyword>
<comment type="subcellular location">
    <subcellularLocation>
        <location evidence="1">Secreted</location>
    </subcellularLocation>
</comment>
<protein>
    <recommendedName>
        <fullName evidence="5">FAM69 protein-kinase domain-containing protein</fullName>
    </recommendedName>
</protein>
<evidence type="ECO:0000256" key="3">
    <source>
        <dbReference type="ARBA" id="ARBA00022525"/>
    </source>
</evidence>
<organism evidence="6">
    <name type="scientific">Timema bartmani</name>
    <dbReference type="NCBI Taxonomy" id="61472"/>
    <lineage>
        <taxon>Eukaryota</taxon>
        <taxon>Metazoa</taxon>
        <taxon>Ecdysozoa</taxon>
        <taxon>Arthropoda</taxon>
        <taxon>Hexapoda</taxon>
        <taxon>Insecta</taxon>
        <taxon>Pterygota</taxon>
        <taxon>Neoptera</taxon>
        <taxon>Polyneoptera</taxon>
        <taxon>Phasmatodea</taxon>
        <taxon>Timematodea</taxon>
        <taxon>Timematoidea</taxon>
        <taxon>Timematidae</taxon>
        <taxon>Timema</taxon>
    </lineage>
</organism>
<gene>
    <name evidence="6" type="ORF">TBIB3V08_LOCUS5333</name>
</gene>
<comment type="similarity">
    <text evidence="2">Belongs to the DIPK family.</text>
</comment>
<dbReference type="EMBL" id="OD565908">
    <property type="protein sequence ID" value="CAD7442915.1"/>
    <property type="molecule type" value="Genomic_DNA"/>
</dbReference>
<dbReference type="Pfam" id="PF12260">
    <property type="entry name" value="PIP49_C"/>
    <property type="match status" value="1"/>
</dbReference>
<dbReference type="AlphaFoldDB" id="A0A7R9EYQ0"/>
<dbReference type="GO" id="GO:0005576">
    <property type="term" value="C:extracellular region"/>
    <property type="evidence" value="ECO:0007669"/>
    <property type="project" value="UniProtKB-SubCell"/>
</dbReference>
<feature type="domain" description="FAM69 protein-kinase" evidence="5">
    <location>
        <begin position="458"/>
        <end position="643"/>
    </location>
</feature>
<evidence type="ECO:0000313" key="6">
    <source>
        <dbReference type="EMBL" id="CAD7442915.1"/>
    </source>
</evidence>
<dbReference type="PANTHER" id="PTHR32073:SF7">
    <property type="entry name" value="GH11358P"/>
    <property type="match status" value="1"/>
</dbReference>
<dbReference type="InterPro" id="IPR020519">
    <property type="entry name" value="DIPK2A/B"/>
</dbReference>
<evidence type="ECO:0000256" key="1">
    <source>
        <dbReference type="ARBA" id="ARBA00004613"/>
    </source>
</evidence>
<dbReference type="PANTHER" id="PTHR32073">
    <property type="entry name" value="GH11358P"/>
    <property type="match status" value="1"/>
</dbReference>
<name>A0A7R9EYQ0_9NEOP</name>
<dbReference type="InterPro" id="IPR022049">
    <property type="entry name" value="FAM69_kinase_dom"/>
</dbReference>
<evidence type="ECO:0000259" key="5">
    <source>
        <dbReference type="Pfam" id="PF12260"/>
    </source>
</evidence>
<proteinExistence type="inferred from homology"/>